<sequence length="111" mass="12933">MTSFRQKDTLIDVVNGDVGFLPTTTNAKIGHYLLGFVAAICERNLLLSMTAETLMVECRDRHYKFDVKNRLLYKRSAFYKNLVKKLKIGITPWQRSEHKAKPPKNRWTKCD</sequence>
<accession>A0AAP0EGI7</accession>
<evidence type="ECO:0000313" key="2">
    <source>
        <dbReference type="Proteomes" id="UP001420932"/>
    </source>
</evidence>
<gene>
    <name evidence="1" type="ORF">Syun_027967</name>
</gene>
<dbReference type="EMBL" id="JBBNAF010000012">
    <property type="protein sequence ID" value="KAK9093056.1"/>
    <property type="molecule type" value="Genomic_DNA"/>
</dbReference>
<dbReference type="Proteomes" id="UP001420932">
    <property type="component" value="Unassembled WGS sequence"/>
</dbReference>
<reference evidence="1 2" key="1">
    <citation type="submission" date="2024-01" db="EMBL/GenBank/DDBJ databases">
        <title>Genome assemblies of Stephania.</title>
        <authorList>
            <person name="Yang L."/>
        </authorList>
    </citation>
    <scope>NUCLEOTIDE SEQUENCE [LARGE SCALE GENOMIC DNA]</scope>
    <source>
        <strain evidence="1">YNDBR</strain>
        <tissue evidence="1">Leaf</tissue>
    </source>
</reference>
<organism evidence="1 2">
    <name type="scientific">Stephania yunnanensis</name>
    <dbReference type="NCBI Taxonomy" id="152371"/>
    <lineage>
        <taxon>Eukaryota</taxon>
        <taxon>Viridiplantae</taxon>
        <taxon>Streptophyta</taxon>
        <taxon>Embryophyta</taxon>
        <taxon>Tracheophyta</taxon>
        <taxon>Spermatophyta</taxon>
        <taxon>Magnoliopsida</taxon>
        <taxon>Ranunculales</taxon>
        <taxon>Menispermaceae</taxon>
        <taxon>Menispermoideae</taxon>
        <taxon>Cissampelideae</taxon>
        <taxon>Stephania</taxon>
    </lineage>
</organism>
<name>A0AAP0EGI7_9MAGN</name>
<keyword evidence="2" id="KW-1185">Reference proteome</keyword>
<dbReference type="AlphaFoldDB" id="A0AAP0EGI7"/>
<proteinExistence type="predicted"/>
<evidence type="ECO:0000313" key="1">
    <source>
        <dbReference type="EMBL" id="KAK9093056.1"/>
    </source>
</evidence>
<protein>
    <submittedName>
        <fullName evidence="1">Uncharacterized protein</fullName>
    </submittedName>
</protein>
<comment type="caution">
    <text evidence="1">The sequence shown here is derived from an EMBL/GenBank/DDBJ whole genome shotgun (WGS) entry which is preliminary data.</text>
</comment>